<sequence>MYPYKNGKTDGIAKSWNKYGKLTYSIEYKNGVENGAYRNWSKNTGKLTKETLYVNGIRQGVEKEFNDRTGKLLTSTQYVNNKRHGTEETYDQNGIKYITCYQNDQKLSSLDNPTQIKDNATTGDSSAQFALGKYEFICANIDEGIKWLTKSAEQKNTDAIYFLATAYKGNGIPANNEKIPSISATSCNTGQ</sequence>
<gene>
    <name evidence="1" type="ORF">SFK227_0356</name>
</gene>
<accession>F5NQH9</accession>
<organism evidence="1 2">
    <name type="scientific">Shigella flexneri K-227</name>
    <dbReference type="NCBI Taxonomy" id="766147"/>
    <lineage>
        <taxon>Bacteria</taxon>
        <taxon>Pseudomonadati</taxon>
        <taxon>Pseudomonadota</taxon>
        <taxon>Gammaproteobacteria</taxon>
        <taxon>Enterobacterales</taxon>
        <taxon>Enterobacteriaceae</taxon>
        <taxon>Shigella</taxon>
    </lineage>
</organism>
<reference evidence="1 2" key="1">
    <citation type="submission" date="2011-04" db="EMBL/GenBank/DDBJ databases">
        <authorList>
            <person name="Rasko D."/>
            <person name="Redman J."/>
            <person name="Daugherty S.C."/>
            <person name="Tallon L."/>
            <person name="Sadzewicz L."/>
            <person name="Jones K."/>
            <person name="Santana-Cruz I."/>
            <person name="Liu X."/>
        </authorList>
    </citation>
    <scope>NUCLEOTIDE SEQUENCE [LARGE SCALE GENOMIC DNA]</scope>
    <source>
        <strain evidence="1 2">K-227</strain>
    </source>
</reference>
<dbReference type="InterPro" id="IPR011990">
    <property type="entry name" value="TPR-like_helical_dom_sf"/>
</dbReference>
<dbReference type="EMBL" id="AFGY01000003">
    <property type="protein sequence ID" value="EGK40625.1"/>
    <property type="molecule type" value="Genomic_DNA"/>
</dbReference>
<dbReference type="SUPFAM" id="SSF82185">
    <property type="entry name" value="Histone H3 K4-specific methyltransferase SET7/9 N-terminal domain"/>
    <property type="match status" value="1"/>
</dbReference>
<proteinExistence type="predicted"/>
<evidence type="ECO:0000313" key="1">
    <source>
        <dbReference type="EMBL" id="EGK40625.1"/>
    </source>
</evidence>
<protein>
    <submittedName>
        <fullName evidence="1">Sel1 repeat family protein</fullName>
    </submittedName>
</protein>
<dbReference type="SUPFAM" id="SSF81901">
    <property type="entry name" value="HCP-like"/>
    <property type="match status" value="1"/>
</dbReference>
<dbReference type="Gene3D" id="2.20.110.10">
    <property type="entry name" value="Histone H3 K4-specific methyltransferase SET7/9 N-terminal domain"/>
    <property type="match status" value="1"/>
</dbReference>
<name>F5NQH9_SHIFL</name>
<dbReference type="AlphaFoldDB" id="F5NQH9"/>
<dbReference type="Gene3D" id="1.25.40.10">
    <property type="entry name" value="Tetratricopeptide repeat domain"/>
    <property type="match status" value="1"/>
</dbReference>
<evidence type="ECO:0000313" key="2">
    <source>
        <dbReference type="Proteomes" id="UP000004520"/>
    </source>
</evidence>
<dbReference type="Proteomes" id="UP000004520">
    <property type="component" value="Unassembled WGS sequence"/>
</dbReference>
<comment type="caution">
    <text evidence="1">The sequence shown here is derived from an EMBL/GenBank/DDBJ whole genome shotgun (WGS) entry which is preliminary data.</text>
</comment>
<dbReference type="PATRIC" id="fig|766147.3.peg.337"/>